<dbReference type="EMBL" id="CP093344">
    <property type="protein sequence ID" value="WOG89094.1"/>
    <property type="molecule type" value="Genomic_DNA"/>
</dbReference>
<feature type="compositionally biased region" description="Basic residues" evidence="1">
    <location>
        <begin position="1"/>
        <end position="14"/>
    </location>
</feature>
<keyword evidence="4" id="KW-1185">Reference proteome</keyword>
<feature type="region of interest" description="Disordered" evidence="1">
    <location>
        <begin position="1"/>
        <end position="28"/>
    </location>
</feature>
<dbReference type="AlphaFoldDB" id="A0AAF0WHB3"/>
<evidence type="ECO:0000313" key="4">
    <source>
        <dbReference type="Proteomes" id="UP000077755"/>
    </source>
</evidence>
<name>A0AAF0WHB3_DAUCS</name>
<reference evidence="3" key="2">
    <citation type="submission" date="2022-03" db="EMBL/GenBank/DDBJ databases">
        <title>Draft title - Genomic analysis of global carrot germplasm unveils the trajectory of domestication and the origin of high carotenoid orange carrot.</title>
        <authorList>
            <person name="Iorizzo M."/>
            <person name="Ellison S."/>
            <person name="Senalik D."/>
            <person name="Macko-Podgorni A."/>
            <person name="Grzebelus D."/>
            <person name="Bostan H."/>
            <person name="Rolling W."/>
            <person name="Curaba J."/>
            <person name="Simon P."/>
        </authorList>
    </citation>
    <scope>NUCLEOTIDE SEQUENCE</scope>
    <source>
        <tissue evidence="3">Leaf</tissue>
    </source>
</reference>
<dbReference type="KEGG" id="dcr:108207936"/>
<dbReference type="PANTHER" id="PTHR47676:SF1">
    <property type="entry name" value="SMR DOMAIN-CONTAINING PROTEIN"/>
    <property type="match status" value="1"/>
</dbReference>
<dbReference type="InterPro" id="IPR002625">
    <property type="entry name" value="Smr_dom"/>
</dbReference>
<feature type="compositionally biased region" description="Basic and acidic residues" evidence="1">
    <location>
        <begin position="15"/>
        <end position="28"/>
    </location>
</feature>
<dbReference type="Pfam" id="PF08590">
    <property type="entry name" value="DUF1771"/>
    <property type="match status" value="1"/>
</dbReference>
<dbReference type="PROSITE" id="PS50828">
    <property type="entry name" value="SMR"/>
    <property type="match status" value="1"/>
</dbReference>
<dbReference type="PANTHER" id="PTHR47676">
    <property type="entry name" value="OS01G0225100 PROTEIN"/>
    <property type="match status" value="1"/>
</dbReference>
<dbReference type="Gene3D" id="3.30.1370.110">
    <property type="match status" value="1"/>
</dbReference>
<proteinExistence type="predicted"/>
<dbReference type="InterPro" id="IPR036063">
    <property type="entry name" value="Smr_dom_sf"/>
</dbReference>
<dbReference type="SMART" id="SM01162">
    <property type="entry name" value="DUF1771"/>
    <property type="match status" value="1"/>
</dbReference>
<sequence>MKHAKKKRSRPSKQVKRENKVETDRKKEETRVLNCLMEAFSSVSVDEASLAYKQANGDVNKAAEILGGLDDRAVSCSSSVSGSCFSSEVSGSNSSSEIFASSSGSEFCGENKSGPLVDVVKARPKKKVVAATGMVSAVLGKDYVNSATKKGKCVGDGSPSKEELEQFLCSMLGDDCELSMGVVRDVLCQCKYDVEQALSVLLELSASSIQHSSSGRCAEDFYNIAEDTGSILESSDYFIDRTSDSTSHSSESELQDNVWPVGYNSRNYYSALVGSEAPSSVSAEVSKSELPWKVLESLFNTPKSSEQKPSTMNWRNVVKKMEALGKSSQICSSVNDEERMHVHAKGDEYRVCRESARQHWDMMKSCYQKAATAYSKGERDYAAYMSEKGRTHNKIAREADEKAGQDIFQARNKSIENVITIDLHGQHVKQAMKLLKLHLLFGAYVRSVRWFRVITGCGTHGMGKSKLKQSVANLLQKEGIQWSEENRGTLLIRLDGQTEFGFLDTDSDTE</sequence>
<accession>A0AAF0WHB3</accession>
<evidence type="ECO:0000313" key="3">
    <source>
        <dbReference type="EMBL" id="WOG89094.1"/>
    </source>
</evidence>
<feature type="domain" description="Smr" evidence="2">
    <location>
        <begin position="421"/>
        <end position="495"/>
    </location>
</feature>
<dbReference type="SUPFAM" id="SSF160443">
    <property type="entry name" value="SMR domain-like"/>
    <property type="match status" value="1"/>
</dbReference>
<dbReference type="Pfam" id="PF01713">
    <property type="entry name" value="Smr"/>
    <property type="match status" value="1"/>
</dbReference>
<dbReference type="InterPro" id="IPR055319">
    <property type="entry name" value="At5g58720-like"/>
</dbReference>
<dbReference type="SMART" id="SM00463">
    <property type="entry name" value="SMR"/>
    <property type="match status" value="1"/>
</dbReference>
<protein>
    <recommendedName>
        <fullName evidence="2">Smr domain-containing protein</fullName>
    </recommendedName>
</protein>
<dbReference type="InterPro" id="IPR013899">
    <property type="entry name" value="DUF1771"/>
</dbReference>
<dbReference type="Pfam" id="PF24767">
    <property type="entry name" value="UBA_At5g58720"/>
    <property type="match status" value="1"/>
</dbReference>
<organism evidence="3 4">
    <name type="scientific">Daucus carota subsp. sativus</name>
    <name type="common">Carrot</name>
    <dbReference type="NCBI Taxonomy" id="79200"/>
    <lineage>
        <taxon>Eukaryota</taxon>
        <taxon>Viridiplantae</taxon>
        <taxon>Streptophyta</taxon>
        <taxon>Embryophyta</taxon>
        <taxon>Tracheophyta</taxon>
        <taxon>Spermatophyta</taxon>
        <taxon>Magnoliopsida</taxon>
        <taxon>eudicotyledons</taxon>
        <taxon>Gunneridae</taxon>
        <taxon>Pentapetalae</taxon>
        <taxon>asterids</taxon>
        <taxon>campanulids</taxon>
        <taxon>Apiales</taxon>
        <taxon>Apiaceae</taxon>
        <taxon>Apioideae</taxon>
        <taxon>Scandiceae</taxon>
        <taxon>Daucinae</taxon>
        <taxon>Daucus</taxon>
        <taxon>Daucus sect. Daucus</taxon>
    </lineage>
</organism>
<reference evidence="3" key="1">
    <citation type="journal article" date="2016" name="Nat. Genet.">
        <title>A high-quality carrot genome assembly provides new insights into carotenoid accumulation and asterid genome evolution.</title>
        <authorList>
            <person name="Iorizzo M."/>
            <person name="Ellison S."/>
            <person name="Senalik D."/>
            <person name="Zeng P."/>
            <person name="Satapoomin P."/>
            <person name="Huang J."/>
            <person name="Bowman M."/>
            <person name="Iovene M."/>
            <person name="Sanseverino W."/>
            <person name="Cavagnaro P."/>
            <person name="Yildiz M."/>
            <person name="Macko-Podgorni A."/>
            <person name="Moranska E."/>
            <person name="Grzebelus E."/>
            <person name="Grzebelus D."/>
            <person name="Ashrafi H."/>
            <person name="Zheng Z."/>
            <person name="Cheng S."/>
            <person name="Spooner D."/>
            <person name="Van Deynze A."/>
            <person name="Simon P."/>
        </authorList>
    </citation>
    <scope>NUCLEOTIDE SEQUENCE</scope>
    <source>
        <tissue evidence="3">Leaf</tissue>
    </source>
</reference>
<dbReference type="InterPro" id="IPR056254">
    <property type="entry name" value="At5g58720/SDE5-like_UBA-like"/>
</dbReference>
<gene>
    <name evidence="3" type="ORF">DCAR_0208330</name>
</gene>
<dbReference type="Proteomes" id="UP000077755">
    <property type="component" value="Chromosome 2"/>
</dbReference>
<evidence type="ECO:0000256" key="1">
    <source>
        <dbReference type="SAM" id="MobiDB-lite"/>
    </source>
</evidence>
<evidence type="ECO:0000259" key="2">
    <source>
        <dbReference type="PROSITE" id="PS50828"/>
    </source>
</evidence>